<reference evidence="1 2" key="1">
    <citation type="submission" date="2019-09" db="EMBL/GenBank/DDBJ databases">
        <authorList>
            <person name="Depoorter E."/>
        </authorList>
    </citation>
    <scope>NUCLEOTIDE SEQUENCE [LARGE SCALE GENOMIC DNA]</scope>
    <source>
        <strain evidence="1">R-39750</strain>
    </source>
</reference>
<sequence>MPDIADQADEQNEAYLRAVLTQRKRGAPEANGLCFNCEEPVAMGLRWCDKDCLADWERRQERA</sequence>
<name>A0A6P2WMP0_BURL3</name>
<dbReference type="Proteomes" id="UP000494110">
    <property type="component" value="Unassembled WGS sequence"/>
</dbReference>
<dbReference type="EMBL" id="CABVQN010000008">
    <property type="protein sequence ID" value="VWC95496.1"/>
    <property type="molecule type" value="Genomic_DNA"/>
</dbReference>
<evidence type="ECO:0000313" key="2">
    <source>
        <dbReference type="Proteomes" id="UP000494110"/>
    </source>
</evidence>
<dbReference type="AlphaFoldDB" id="A0A6P2WMP0"/>
<accession>A0A6P2WMP0</accession>
<organism evidence="1 2">
    <name type="scientific">Burkholderia lata (strain ATCC 17760 / DSM 23089 / LMG 22485 / NCIMB 9086 / R18194 / 383)</name>
    <dbReference type="NCBI Taxonomy" id="482957"/>
    <lineage>
        <taxon>Bacteria</taxon>
        <taxon>Pseudomonadati</taxon>
        <taxon>Pseudomonadota</taxon>
        <taxon>Betaproteobacteria</taxon>
        <taxon>Burkholderiales</taxon>
        <taxon>Burkholderiaceae</taxon>
        <taxon>Burkholderia</taxon>
        <taxon>Burkholderia cepacia complex</taxon>
    </lineage>
</organism>
<evidence type="ECO:0008006" key="3">
    <source>
        <dbReference type="Google" id="ProtNLM"/>
    </source>
</evidence>
<gene>
    <name evidence="1" type="ORF">BLA39750_02193</name>
</gene>
<protein>
    <recommendedName>
        <fullName evidence="3">DUF2116 family Zn-ribbon domain-containing protein</fullName>
    </recommendedName>
</protein>
<proteinExistence type="predicted"/>
<dbReference type="RefSeq" id="WP_175012172.1">
    <property type="nucleotide sequence ID" value="NZ_CABVQN010000008.1"/>
</dbReference>
<evidence type="ECO:0000313" key="1">
    <source>
        <dbReference type="EMBL" id="VWC95496.1"/>
    </source>
</evidence>